<evidence type="ECO:0000313" key="2">
    <source>
        <dbReference type="Proteomes" id="UP000663419"/>
    </source>
</evidence>
<protein>
    <submittedName>
        <fullName evidence="1">Uncharacterized protein</fullName>
    </submittedName>
</protein>
<reference evidence="1" key="1">
    <citation type="submission" date="2021-01" db="EMBL/GenBank/DDBJ databases">
        <title>Chromosome-level genome assembly of a human fungal pathogen reveals clustering of transcriptionally co-regulated genes.</title>
        <authorList>
            <person name="Voorhies M."/>
            <person name="Cohen S."/>
            <person name="Shea T.P."/>
            <person name="Petrus S."/>
            <person name="Munoz J.F."/>
            <person name="Poplawski S."/>
            <person name="Goldman W.E."/>
            <person name="Michael T."/>
            <person name="Cuomo C.A."/>
            <person name="Sil A."/>
            <person name="Beyhan S."/>
        </authorList>
    </citation>
    <scope>NUCLEOTIDE SEQUENCE</scope>
    <source>
        <strain evidence="1">H88</strain>
    </source>
</reference>
<dbReference type="AlphaFoldDB" id="A0A8A1LK83"/>
<name>A0A8A1LK83_AJEC8</name>
<proteinExistence type="predicted"/>
<sequence length="61" mass="6875">MLCVGISTVHLQVLAHTRNINGNLNTGSRKSPASPPIQWEYIAYDTARLFTIQLKRLYTTT</sequence>
<organism evidence="1 2">
    <name type="scientific">Ajellomyces capsulatus (strain H88)</name>
    <name type="common">Darling's disease fungus</name>
    <name type="synonym">Histoplasma capsulatum</name>
    <dbReference type="NCBI Taxonomy" id="544711"/>
    <lineage>
        <taxon>Eukaryota</taxon>
        <taxon>Fungi</taxon>
        <taxon>Dikarya</taxon>
        <taxon>Ascomycota</taxon>
        <taxon>Pezizomycotina</taxon>
        <taxon>Eurotiomycetes</taxon>
        <taxon>Eurotiomycetidae</taxon>
        <taxon>Onygenales</taxon>
        <taxon>Ajellomycetaceae</taxon>
        <taxon>Histoplasma</taxon>
    </lineage>
</organism>
<accession>A0A8A1LK83</accession>
<dbReference type="Proteomes" id="UP000663419">
    <property type="component" value="Chromosome 2"/>
</dbReference>
<dbReference type="EMBL" id="CP069103">
    <property type="protein sequence ID" value="QSS52392.1"/>
    <property type="molecule type" value="Genomic_DNA"/>
</dbReference>
<gene>
    <name evidence="1" type="ORF">I7I53_08011</name>
</gene>
<dbReference type="VEuPathDB" id="FungiDB:I7I53_08011"/>
<evidence type="ECO:0000313" key="1">
    <source>
        <dbReference type="EMBL" id="QSS52392.1"/>
    </source>
</evidence>